<dbReference type="EMBL" id="JRZE01000006">
    <property type="protein sequence ID" value="KHF42542.1"/>
    <property type="molecule type" value="Genomic_DNA"/>
</dbReference>
<dbReference type="InterPro" id="IPR001310">
    <property type="entry name" value="Histidine_triad_HIT"/>
</dbReference>
<accession>A0A837D4U5</accession>
<evidence type="ECO:0000256" key="2">
    <source>
        <dbReference type="PIRSR" id="PIRSR601310-3"/>
    </source>
</evidence>
<dbReference type="RefSeq" id="WP_037312687.1">
    <property type="nucleotide sequence ID" value="NZ_CALJZO010000075.1"/>
</dbReference>
<keyword evidence="5" id="KW-0378">Hydrolase</keyword>
<dbReference type="OrthoDB" id="9784774at2"/>
<dbReference type="InterPro" id="IPR036265">
    <property type="entry name" value="HIT-like_sf"/>
</dbReference>
<dbReference type="Gene3D" id="3.30.428.10">
    <property type="entry name" value="HIT-like"/>
    <property type="match status" value="1"/>
</dbReference>
<proteinExistence type="predicted"/>
<dbReference type="PANTHER" id="PTHR23089">
    <property type="entry name" value="HISTIDINE TRIAD HIT PROTEIN"/>
    <property type="match status" value="1"/>
</dbReference>
<dbReference type="CDD" id="cd01276">
    <property type="entry name" value="PKCI_related"/>
    <property type="match status" value="1"/>
</dbReference>
<dbReference type="Pfam" id="PF01230">
    <property type="entry name" value="HIT"/>
    <property type="match status" value="1"/>
</dbReference>
<reference evidence="5 6" key="1">
    <citation type="submission" date="2014-10" db="EMBL/GenBank/DDBJ databases">
        <title>Genome sequence of Micropolyspora internatus JCM3315.</title>
        <authorList>
            <person name="Shin S.-K."/>
            <person name="Yi H."/>
        </authorList>
    </citation>
    <scope>NUCLEOTIDE SEQUENCE [LARGE SCALE GENOMIC DNA]</scope>
    <source>
        <strain evidence="5 6">JCM 3315</strain>
    </source>
</reference>
<dbReference type="PROSITE" id="PS51084">
    <property type="entry name" value="HIT_2"/>
    <property type="match status" value="1"/>
</dbReference>
<dbReference type="Proteomes" id="UP000030848">
    <property type="component" value="Unassembled WGS sequence"/>
</dbReference>
<gene>
    <name evidence="5" type="ORF">MINT15_27440</name>
</gene>
<comment type="caution">
    <text evidence="5">The sequence shown here is derived from an EMBL/GenBank/DDBJ whole genome shotgun (WGS) entry which is preliminary data.</text>
</comment>
<evidence type="ECO:0000256" key="1">
    <source>
        <dbReference type="PIRSR" id="PIRSR601310-1"/>
    </source>
</evidence>
<dbReference type="SUPFAM" id="SSF54197">
    <property type="entry name" value="HIT-like"/>
    <property type="match status" value="1"/>
</dbReference>
<evidence type="ECO:0000256" key="3">
    <source>
        <dbReference type="PROSITE-ProRule" id="PRU00464"/>
    </source>
</evidence>
<evidence type="ECO:0000259" key="4">
    <source>
        <dbReference type="PROSITE" id="PS51084"/>
    </source>
</evidence>
<dbReference type="GO" id="GO:0016787">
    <property type="term" value="F:hydrolase activity"/>
    <property type="evidence" value="ECO:0007669"/>
    <property type="project" value="UniProtKB-KW"/>
</dbReference>
<name>A0A837D4U5_9PSEU</name>
<dbReference type="AlphaFoldDB" id="A0A837D4U5"/>
<feature type="short sequence motif" description="Histidine triad motif" evidence="2 3">
    <location>
        <begin position="111"/>
        <end position="115"/>
    </location>
</feature>
<evidence type="ECO:0000313" key="6">
    <source>
        <dbReference type="Proteomes" id="UP000030848"/>
    </source>
</evidence>
<feature type="active site" description="Tele-AMP-histidine intermediate" evidence="1">
    <location>
        <position position="113"/>
    </location>
</feature>
<protein>
    <submittedName>
        <fullName evidence="5">HIT family hydrolase</fullName>
    </submittedName>
</protein>
<dbReference type="InterPro" id="IPR011146">
    <property type="entry name" value="HIT-like"/>
</dbReference>
<dbReference type="PRINTS" id="PR00332">
    <property type="entry name" value="HISTRIAD"/>
</dbReference>
<feature type="domain" description="HIT" evidence="4">
    <location>
        <begin position="19"/>
        <end position="127"/>
    </location>
</feature>
<organism evidence="5 6">
    <name type="scientific">Saccharomonospora viridis</name>
    <dbReference type="NCBI Taxonomy" id="1852"/>
    <lineage>
        <taxon>Bacteria</taxon>
        <taxon>Bacillati</taxon>
        <taxon>Actinomycetota</taxon>
        <taxon>Actinomycetes</taxon>
        <taxon>Pseudonocardiales</taxon>
        <taxon>Pseudonocardiaceae</taxon>
        <taxon>Saccharomonospora</taxon>
    </lineage>
</organism>
<sequence>MSERDATEDTTADNGSETLFERIIAREIPADIVYETDTTIAFRDIKPQAATHILVVPKTRYRNVAELAAADPRLLADVIATAGKVAELEGLGNGYRVVFNTGADAGQTVFHVHAHLLGGEQLGPFGRYSQ</sequence>
<evidence type="ECO:0000313" key="5">
    <source>
        <dbReference type="EMBL" id="KHF42542.1"/>
    </source>
</evidence>